<evidence type="ECO:0000259" key="2">
    <source>
        <dbReference type="PROSITE" id="PS50132"/>
    </source>
</evidence>
<evidence type="ECO:0000259" key="3">
    <source>
        <dbReference type="PROSITE" id="PS50195"/>
    </source>
</evidence>
<evidence type="ECO:0000313" key="6">
    <source>
        <dbReference type="RefSeq" id="XP_015524061.1"/>
    </source>
</evidence>
<name>A0A6J0C9K2_NEOLC</name>
<dbReference type="AlphaFoldDB" id="A0A6J0C9K2"/>
<dbReference type="InterPro" id="IPR003114">
    <property type="entry name" value="Phox_assoc"/>
</dbReference>
<dbReference type="SUPFAM" id="SSF64268">
    <property type="entry name" value="PX domain"/>
    <property type="match status" value="1"/>
</dbReference>
<evidence type="ECO:0000313" key="5">
    <source>
        <dbReference type="Proteomes" id="UP000829291"/>
    </source>
</evidence>
<keyword evidence="1" id="KW-0472">Membrane</keyword>
<dbReference type="InterPro" id="IPR016137">
    <property type="entry name" value="RGS"/>
</dbReference>
<evidence type="ECO:0000259" key="4">
    <source>
        <dbReference type="PROSITE" id="PS51207"/>
    </source>
</evidence>
<dbReference type="Pfam" id="PF00787">
    <property type="entry name" value="PX"/>
    <property type="match status" value="1"/>
</dbReference>
<feature type="domain" description="RGS" evidence="2">
    <location>
        <begin position="306"/>
        <end position="438"/>
    </location>
</feature>
<dbReference type="Proteomes" id="UP000829291">
    <property type="component" value="Chromosome 3"/>
</dbReference>
<keyword evidence="1" id="KW-0812">Transmembrane</keyword>
<evidence type="ECO:0000256" key="1">
    <source>
        <dbReference type="SAM" id="Phobius"/>
    </source>
</evidence>
<feature type="transmembrane region" description="Helical" evidence="1">
    <location>
        <begin position="12"/>
        <end position="33"/>
    </location>
</feature>
<dbReference type="InParanoid" id="A0A6J0C9K2"/>
<dbReference type="InterPro" id="IPR036871">
    <property type="entry name" value="PX_dom_sf"/>
</dbReference>
<dbReference type="InterPro" id="IPR044926">
    <property type="entry name" value="RGS_subdomain_2"/>
</dbReference>
<dbReference type="Pfam" id="PF00615">
    <property type="entry name" value="RGS"/>
    <property type="match status" value="1"/>
</dbReference>
<dbReference type="Gene3D" id="3.30.1520.10">
    <property type="entry name" value="Phox-like domain"/>
    <property type="match status" value="1"/>
</dbReference>
<dbReference type="OrthoDB" id="5957963at2759"/>
<gene>
    <name evidence="6" type="primary">LOC107227432</name>
</gene>
<dbReference type="GO" id="GO:0005770">
    <property type="term" value="C:late endosome"/>
    <property type="evidence" value="ECO:0007669"/>
    <property type="project" value="TreeGrafter"/>
</dbReference>
<dbReference type="PROSITE" id="PS50195">
    <property type="entry name" value="PX"/>
    <property type="match status" value="1"/>
</dbReference>
<keyword evidence="5" id="KW-1185">Reference proteome</keyword>
<sequence length="876" mass="98584">MIFLSGDKIECSLALIALTFAVFLGVFDSITWIAAISAVYFIGVLWGTSFLQYVGFNLKKLHYVSNLKTGNDESCGVCGGDVCKRHRPSRNLARINVPKDFDDALENLLEQLLQTYICTWYLEFSSDEAFVQQFRTCIATAAGNIAQRLFRVDTAAVIFDHLVPIALQHAQDWKVLVNRAKAEGGNPADYVADFLGPRIHPAAYSREAELNYLRGLVTTLMPLLLPTTHLSINNKIILREILANWVLLPAMDALADPDNINTLVILSTYHEGEFTQTADSVNVPLLHSWAMPPLLVDNVPNTLKPSLEEILNNPQLLYLFMQHIKEIGHVHLLQFCLDIDDLSKRLLNPDITVETEGNLYAVAQNLYSSYLTLDTPNYLHLPVHISKGLQKILEGGPSKIQELRTSRPLYQAHQEAHTILEITCLPSFHHSYQIYTLLCGQQTPSTHPKSMNQHNQGGPVGMGSRFSNQIGRIQRVLRTSAVDGAPYQHENVYQAEEVDCTPRLHPISNSYEDGGDRDLTTWRVTVPHVDGGGAQPLYMIAVHSVAQEKSWTVLRRDIDFYSLRTRLAEFHGDRELNDSPLPARKNQHPSLNTNRQRYQDFLQKLLAKPKLRSSELLHTFLTAPNLEPYYSSYSTPDIGLFYQNVAHKLRKERGQHLDKFMKTFLSSINMKDEYADVGIEPSSEHSLSISQRKGRDLVHVGPFGNNLDLPPKLQDFQFVFTNQPQHVKGACFCIVEAVNNLLEVPPSLAQAYWLAASLSYQSLDPLINKLMNKTLVKLLSSGRAAVVVKLLHTTILGPKSNDKELSSLGDFETKKLEQAQAGLSSLIPWWIIGLHTTWHKLMRSLLEPLQNPAFNKHLAYCLLDQIIADLFPEISS</sequence>
<dbReference type="Pfam" id="PF02194">
    <property type="entry name" value="PXA"/>
    <property type="match status" value="1"/>
</dbReference>
<feature type="domain" description="PX" evidence="3">
    <location>
        <begin position="516"/>
        <end position="628"/>
    </location>
</feature>
<dbReference type="PANTHER" id="PTHR22775:SF44">
    <property type="entry name" value="SORTING NEXIN-14"/>
    <property type="match status" value="1"/>
</dbReference>
<feature type="domain" description="PXA" evidence="4">
    <location>
        <begin position="98"/>
        <end position="271"/>
    </location>
</feature>
<dbReference type="InterPro" id="IPR036305">
    <property type="entry name" value="RGS_sf"/>
</dbReference>
<dbReference type="SMART" id="SM00313">
    <property type="entry name" value="PXA"/>
    <property type="match status" value="1"/>
</dbReference>
<dbReference type="PROSITE" id="PS50132">
    <property type="entry name" value="RGS"/>
    <property type="match status" value="1"/>
</dbReference>
<accession>A0A6J0C9K2</accession>
<dbReference type="GO" id="GO:0035091">
    <property type="term" value="F:phosphatidylinositol binding"/>
    <property type="evidence" value="ECO:0007669"/>
    <property type="project" value="InterPro"/>
</dbReference>
<proteinExistence type="predicted"/>
<dbReference type="GeneID" id="107227432"/>
<reference evidence="6" key="1">
    <citation type="submission" date="2025-08" db="UniProtKB">
        <authorList>
            <consortium name="RefSeq"/>
        </authorList>
    </citation>
    <scope>IDENTIFICATION</scope>
    <source>
        <tissue evidence="6">Thorax and Abdomen</tissue>
    </source>
</reference>
<dbReference type="KEGG" id="nlo:107227432"/>
<protein>
    <submittedName>
        <fullName evidence="6">Sorting nexin-14 isoform X1</fullName>
    </submittedName>
</protein>
<organism evidence="6">
    <name type="scientific">Neodiprion lecontei</name>
    <name type="common">Redheaded pine sawfly</name>
    <dbReference type="NCBI Taxonomy" id="441921"/>
    <lineage>
        <taxon>Eukaryota</taxon>
        <taxon>Metazoa</taxon>
        <taxon>Ecdysozoa</taxon>
        <taxon>Arthropoda</taxon>
        <taxon>Hexapoda</taxon>
        <taxon>Insecta</taxon>
        <taxon>Pterygota</taxon>
        <taxon>Neoptera</taxon>
        <taxon>Endopterygota</taxon>
        <taxon>Hymenoptera</taxon>
        <taxon>Tenthredinoidea</taxon>
        <taxon>Diprionidae</taxon>
        <taxon>Diprioninae</taxon>
        <taxon>Neodiprion</taxon>
    </lineage>
</organism>
<dbReference type="PANTHER" id="PTHR22775">
    <property type="entry name" value="SORTING NEXIN"/>
    <property type="match status" value="1"/>
</dbReference>
<dbReference type="GO" id="GO:0097352">
    <property type="term" value="P:autophagosome maturation"/>
    <property type="evidence" value="ECO:0007669"/>
    <property type="project" value="TreeGrafter"/>
</dbReference>
<dbReference type="RefSeq" id="XP_015524061.1">
    <property type="nucleotide sequence ID" value="XM_015668575.2"/>
</dbReference>
<keyword evidence="1" id="KW-1133">Transmembrane helix</keyword>
<dbReference type="SUPFAM" id="SSF48097">
    <property type="entry name" value="Regulator of G-protein signaling, RGS"/>
    <property type="match status" value="1"/>
</dbReference>
<dbReference type="PROSITE" id="PS51207">
    <property type="entry name" value="PXA"/>
    <property type="match status" value="1"/>
</dbReference>
<dbReference type="InterPro" id="IPR001683">
    <property type="entry name" value="PX_dom"/>
</dbReference>
<dbReference type="Gene3D" id="1.10.167.10">
    <property type="entry name" value="Regulator of G-protein Signalling 4, domain 2"/>
    <property type="match status" value="1"/>
</dbReference>